<evidence type="ECO:0000256" key="12">
    <source>
        <dbReference type="ARBA" id="ARBA00023012"/>
    </source>
</evidence>
<proteinExistence type="predicted"/>
<dbReference type="PROSITE" id="PS50109">
    <property type="entry name" value="HIS_KIN"/>
    <property type="match status" value="1"/>
</dbReference>
<keyword evidence="21" id="KW-1185">Reference proteome</keyword>
<evidence type="ECO:0000256" key="1">
    <source>
        <dbReference type="ARBA" id="ARBA00000085"/>
    </source>
</evidence>
<feature type="modified residue" description="Phosphohistidine" evidence="14">
    <location>
        <position position="769"/>
    </location>
</feature>
<dbReference type="InterPro" id="IPR004358">
    <property type="entry name" value="Sig_transdc_His_kin-like_C"/>
</dbReference>
<evidence type="ECO:0000256" key="7">
    <source>
        <dbReference type="ARBA" id="ARBA00022692"/>
    </source>
</evidence>
<evidence type="ECO:0000256" key="9">
    <source>
        <dbReference type="ARBA" id="ARBA00022777"/>
    </source>
</evidence>
<dbReference type="InterPro" id="IPR036097">
    <property type="entry name" value="HisK_dim/P_sf"/>
</dbReference>
<dbReference type="Pfam" id="PF01627">
    <property type="entry name" value="Hpt"/>
    <property type="match status" value="1"/>
</dbReference>
<dbReference type="SMART" id="SM00387">
    <property type="entry name" value="HATPase_c"/>
    <property type="match status" value="1"/>
</dbReference>
<dbReference type="Gene3D" id="1.10.287.130">
    <property type="match status" value="1"/>
</dbReference>
<evidence type="ECO:0000256" key="14">
    <source>
        <dbReference type="PROSITE-ProRule" id="PRU00110"/>
    </source>
</evidence>
<dbReference type="InterPro" id="IPR003594">
    <property type="entry name" value="HATPase_dom"/>
</dbReference>
<dbReference type="OrthoDB" id="9758705at2"/>
<dbReference type="PRINTS" id="PR00344">
    <property type="entry name" value="BCTRLSENSOR"/>
</dbReference>
<dbReference type="InterPro" id="IPR036641">
    <property type="entry name" value="HPT_dom_sf"/>
</dbReference>
<keyword evidence="16" id="KW-0175">Coiled coil</keyword>
<keyword evidence="6" id="KW-0808">Transferase</keyword>
<dbReference type="Gene3D" id="3.30.565.10">
    <property type="entry name" value="Histidine kinase-like ATPase, C-terminal domain"/>
    <property type="match status" value="1"/>
</dbReference>
<evidence type="ECO:0000256" key="15">
    <source>
        <dbReference type="PROSITE-ProRule" id="PRU00169"/>
    </source>
</evidence>
<keyword evidence="9 20" id="KW-0418">Kinase</keyword>
<dbReference type="InterPro" id="IPR003661">
    <property type="entry name" value="HisK_dim/P_dom"/>
</dbReference>
<dbReference type="InterPro" id="IPR011006">
    <property type="entry name" value="CheY-like_superfamily"/>
</dbReference>
<protein>
    <recommendedName>
        <fullName evidence="3">histidine kinase</fullName>
        <ecNumber evidence="3">2.7.13.3</ecNumber>
    </recommendedName>
</protein>
<dbReference type="Proteomes" id="UP000028725">
    <property type="component" value="Unassembled WGS sequence"/>
</dbReference>
<dbReference type="Pfam" id="PF00072">
    <property type="entry name" value="Response_reg"/>
    <property type="match status" value="1"/>
</dbReference>
<dbReference type="GO" id="GO:0000155">
    <property type="term" value="F:phosphorelay sensor kinase activity"/>
    <property type="evidence" value="ECO:0007669"/>
    <property type="project" value="InterPro"/>
</dbReference>
<keyword evidence="12" id="KW-0902">Two-component regulatory system</keyword>
<evidence type="ECO:0000313" key="20">
    <source>
        <dbReference type="EMBL" id="KFE68733.1"/>
    </source>
</evidence>
<dbReference type="PANTHER" id="PTHR45339">
    <property type="entry name" value="HYBRID SIGNAL TRANSDUCTION HISTIDINE KINASE J"/>
    <property type="match status" value="1"/>
</dbReference>
<dbReference type="GO" id="GO:0005886">
    <property type="term" value="C:plasma membrane"/>
    <property type="evidence" value="ECO:0007669"/>
    <property type="project" value="UniProtKB-SubCell"/>
</dbReference>
<evidence type="ECO:0000259" key="18">
    <source>
        <dbReference type="PROSITE" id="PS50110"/>
    </source>
</evidence>
<evidence type="ECO:0000259" key="17">
    <source>
        <dbReference type="PROSITE" id="PS50109"/>
    </source>
</evidence>
<evidence type="ECO:0000313" key="21">
    <source>
        <dbReference type="Proteomes" id="UP000028725"/>
    </source>
</evidence>
<dbReference type="FunFam" id="3.30.565.10:FF:000010">
    <property type="entry name" value="Sensor histidine kinase RcsC"/>
    <property type="match status" value="1"/>
</dbReference>
<keyword evidence="8" id="KW-0547">Nucleotide-binding</keyword>
<dbReference type="InterPro" id="IPR036890">
    <property type="entry name" value="HATPase_C_sf"/>
</dbReference>
<sequence length="832" mass="90320">MAEASPSPGERSLPEWVAAAVAALSPRDGKQLERVLEVARSACGADLALALRRVDAVTLFELGGAPAQHPSLPPVGESLFRGVLGGQGCSFFEPEQAEPGWPYSLRGAVALVPWESVEERRGAVLLVRRGTQSFSPDERGRLEALCGLLVTVARESDLERLTAGLRERVEAISHALPCGLIFLNPQEAEAWLNEPAAELLGLPAGKAPAHLVAQAMAALRERAVNRQELEVKLEHLFRGGASELRDVLWRFENPHRIFSVSCVLASRGPTRGRLWAFLDVTQAQDTLALLEQQNLALEAARREADAANAAKSQFLATMSHEIRTPMNGVLGMTHLLRRTPLSQEQQEYVDVIHTSGEALLTIINDILDFSKIEAGALELDSAAFSLRQTLDECVRLLSPSAEARGLYCRQEVEPTVPDTLVGDRMRLRQILLNLVGNALKFTHQGGVTVHVSRGEAPASGLPSEVRVCFAVSDTGIGIPAERMDRLFRTFSQVDSSTSRHYGGTGLGLVISQRLAQMMEGHIHVRSTEGVGSTFTLEVVLQEGSEASLPPRTEVDESLGARHPLRVLLVEDNPINQKVNLRVFQRLGYEAHVVGNGLEALAAMREAAYDVVFMDVHMPRLDGLEAARRVRADAAEYGSPYIVAMTASAVKGDRERCLQAGMNDYVAKPVEFPMLAAALERAAFARAQGLSLSLSPAPLQELASPEPSSANEAPVLQREILQRLELLVGNNREELGTLTRDFLKNARKHQEALLQGVLDRDARALGEHAHSLRSSAALFGASQLSRFCEELEQCAEAGFSDQLKALAKSTAQAFEQARAALEEAVPEACPARS</sequence>
<dbReference type="InterPro" id="IPR008207">
    <property type="entry name" value="Sig_transdc_His_kin_Hpt_dom"/>
</dbReference>
<evidence type="ECO:0000256" key="5">
    <source>
        <dbReference type="ARBA" id="ARBA00022553"/>
    </source>
</evidence>
<dbReference type="PANTHER" id="PTHR45339:SF1">
    <property type="entry name" value="HYBRID SIGNAL TRANSDUCTION HISTIDINE KINASE J"/>
    <property type="match status" value="1"/>
</dbReference>
<dbReference type="SUPFAM" id="SSF52172">
    <property type="entry name" value="CheY-like"/>
    <property type="match status" value="1"/>
</dbReference>
<dbReference type="PROSITE" id="PS50110">
    <property type="entry name" value="RESPONSE_REGULATORY"/>
    <property type="match status" value="1"/>
</dbReference>
<dbReference type="GO" id="GO:0005524">
    <property type="term" value="F:ATP binding"/>
    <property type="evidence" value="ECO:0007669"/>
    <property type="project" value="UniProtKB-KW"/>
</dbReference>
<dbReference type="Pfam" id="PF00512">
    <property type="entry name" value="HisKA"/>
    <property type="match status" value="1"/>
</dbReference>
<dbReference type="EMBL" id="JMCB01000006">
    <property type="protein sequence ID" value="KFE68733.1"/>
    <property type="molecule type" value="Genomic_DNA"/>
</dbReference>
<evidence type="ECO:0000256" key="6">
    <source>
        <dbReference type="ARBA" id="ARBA00022679"/>
    </source>
</evidence>
<feature type="coiled-coil region" evidence="16">
    <location>
        <begin position="280"/>
        <end position="310"/>
    </location>
</feature>
<feature type="domain" description="Histidine kinase" evidence="17">
    <location>
        <begin position="317"/>
        <end position="542"/>
    </location>
</feature>
<evidence type="ECO:0000259" key="19">
    <source>
        <dbReference type="PROSITE" id="PS50894"/>
    </source>
</evidence>
<reference evidence="20 21" key="1">
    <citation type="submission" date="2014-04" db="EMBL/GenBank/DDBJ databases">
        <title>Genome assembly of Hyalangium minutum DSM 14724.</title>
        <authorList>
            <person name="Sharma G."/>
            <person name="Subramanian S."/>
        </authorList>
    </citation>
    <scope>NUCLEOTIDE SEQUENCE [LARGE SCALE GENOMIC DNA]</scope>
    <source>
        <strain evidence="20 21">DSM 14724</strain>
    </source>
</reference>
<dbReference type="PROSITE" id="PS50894">
    <property type="entry name" value="HPT"/>
    <property type="match status" value="1"/>
</dbReference>
<dbReference type="CDD" id="cd16922">
    <property type="entry name" value="HATPase_EvgS-ArcB-TorS-like"/>
    <property type="match status" value="1"/>
</dbReference>
<feature type="domain" description="Response regulatory" evidence="18">
    <location>
        <begin position="565"/>
        <end position="682"/>
    </location>
</feature>
<keyword evidence="13" id="KW-0472">Membrane</keyword>
<dbReference type="SMART" id="SM00448">
    <property type="entry name" value="REC"/>
    <property type="match status" value="1"/>
</dbReference>
<name>A0A085WM20_9BACT</name>
<dbReference type="Gene3D" id="1.20.120.160">
    <property type="entry name" value="HPT domain"/>
    <property type="match status" value="1"/>
</dbReference>
<evidence type="ECO:0000256" key="2">
    <source>
        <dbReference type="ARBA" id="ARBA00004651"/>
    </source>
</evidence>
<dbReference type="STRING" id="394096.DB31_7970"/>
<dbReference type="SUPFAM" id="SSF47226">
    <property type="entry name" value="Histidine-containing phosphotransfer domain, HPT domain"/>
    <property type="match status" value="1"/>
</dbReference>
<keyword evidence="7" id="KW-0812">Transmembrane</keyword>
<evidence type="ECO:0000256" key="8">
    <source>
        <dbReference type="ARBA" id="ARBA00022741"/>
    </source>
</evidence>
<dbReference type="SMART" id="SM00388">
    <property type="entry name" value="HisKA"/>
    <property type="match status" value="1"/>
</dbReference>
<evidence type="ECO:0000256" key="16">
    <source>
        <dbReference type="SAM" id="Coils"/>
    </source>
</evidence>
<dbReference type="Pfam" id="PF02518">
    <property type="entry name" value="HATPase_c"/>
    <property type="match status" value="1"/>
</dbReference>
<evidence type="ECO:0000256" key="4">
    <source>
        <dbReference type="ARBA" id="ARBA00022475"/>
    </source>
</evidence>
<feature type="modified residue" description="4-aspartylphosphate" evidence="15">
    <location>
        <position position="614"/>
    </location>
</feature>
<keyword evidence="11" id="KW-1133">Transmembrane helix</keyword>
<evidence type="ECO:0000256" key="11">
    <source>
        <dbReference type="ARBA" id="ARBA00022989"/>
    </source>
</evidence>
<evidence type="ECO:0000256" key="13">
    <source>
        <dbReference type="ARBA" id="ARBA00023136"/>
    </source>
</evidence>
<dbReference type="CDD" id="cd00082">
    <property type="entry name" value="HisKA"/>
    <property type="match status" value="1"/>
</dbReference>
<dbReference type="PATRIC" id="fig|394096.3.peg.4011"/>
<dbReference type="InterPro" id="IPR001789">
    <property type="entry name" value="Sig_transdc_resp-reg_receiver"/>
</dbReference>
<feature type="domain" description="HPt" evidence="19">
    <location>
        <begin position="730"/>
        <end position="823"/>
    </location>
</feature>
<keyword evidence="10" id="KW-0067">ATP-binding</keyword>
<comment type="subcellular location">
    <subcellularLocation>
        <location evidence="2">Cell membrane</location>
        <topology evidence="2">Multi-pass membrane protein</topology>
    </subcellularLocation>
</comment>
<evidence type="ECO:0000256" key="3">
    <source>
        <dbReference type="ARBA" id="ARBA00012438"/>
    </source>
</evidence>
<dbReference type="SUPFAM" id="SSF55874">
    <property type="entry name" value="ATPase domain of HSP90 chaperone/DNA topoisomerase II/histidine kinase"/>
    <property type="match status" value="1"/>
</dbReference>
<organism evidence="20 21">
    <name type="scientific">Hyalangium minutum</name>
    <dbReference type="NCBI Taxonomy" id="394096"/>
    <lineage>
        <taxon>Bacteria</taxon>
        <taxon>Pseudomonadati</taxon>
        <taxon>Myxococcota</taxon>
        <taxon>Myxococcia</taxon>
        <taxon>Myxococcales</taxon>
        <taxon>Cystobacterineae</taxon>
        <taxon>Archangiaceae</taxon>
        <taxon>Hyalangium</taxon>
    </lineage>
</organism>
<keyword evidence="4" id="KW-1003">Cell membrane</keyword>
<dbReference type="FunFam" id="1.10.287.130:FF:000003">
    <property type="entry name" value="Histidine kinase"/>
    <property type="match status" value="1"/>
</dbReference>
<dbReference type="EC" id="2.7.13.3" evidence="3"/>
<comment type="catalytic activity">
    <reaction evidence="1">
        <text>ATP + protein L-histidine = ADP + protein N-phospho-L-histidine.</text>
        <dbReference type="EC" id="2.7.13.3"/>
    </reaction>
</comment>
<accession>A0A085WM20</accession>
<dbReference type="AlphaFoldDB" id="A0A085WM20"/>
<dbReference type="Gene3D" id="3.40.50.2300">
    <property type="match status" value="1"/>
</dbReference>
<dbReference type="InterPro" id="IPR005467">
    <property type="entry name" value="His_kinase_dom"/>
</dbReference>
<dbReference type="CDD" id="cd17546">
    <property type="entry name" value="REC_hyHK_CKI1_RcsC-like"/>
    <property type="match status" value="1"/>
</dbReference>
<dbReference type="RefSeq" id="WP_052420097.1">
    <property type="nucleotide sequence ID" value="NZ_JMCB01000006.1"/>
</dbReference>
<gene>
    <name evidence="20" type="ORF">DB31_7970</name>
</gene>
<comment type="caution">
    <text evidence="20">The sequence shown here is derived from an EMBL/GenBank/DDBJ whole genome shotgun (WGS) entry which is preliminary data.</text>
</comment>
<dbReference type="SUPFAM" id="SSF47384">
    <property type="entry name" value="Homodimeric domain of signal transducing histidine kinase"/>
    <property type="match status" value="1"/>
</dbReference>
<keyword evidence="5 15" id="KW-0597">Phosphoprotein</keyword>
<evidence type="ECO:0000256" key="10">
    <source>
        <dbReference type="ARBA" id="ARBA00022840"/>
    </source>
</evidence>